<comment type="similarity">
    <text evidence="1">Belongs to the FAH family.</text>
</comment>
<evidence type="ECO:0000313" key="4">
    <source>
        <dbReference type="EMBL" id="MCH6167498.1"/>
    </source>
</evidence>
<name>A0ABS9TGI0_9PSEU</name>
<comment type="caution">
    <text evidence="4">The sequence shown here is derived from an EMBL/GenBank/DDBJ whole genome shotgun (WGS) entry which is preliminary data.</text>
</comment>
<gene>
    <name evidence="4" type="ORF">MMF94_17565</name>
</gene>
<dbReference type="InterPro" id="IPR036663">
    <property type="entry name" value="Fumarylacetoacetase_C_sf"/>
</dbReference>
<dbReference type="PANTHER" id="PTHR42796:SF7">
    <property type="entry name" value="2-DEHYDRO-3-DEOXY-D-ARABINONATE DEHYDRATASE"/>
    <property type="match status" value="1"/>
</dbReference>
<dbReference type="InterPro" id="IPR051121">
    <property type="entry name" value="FAH"/>
</dbReference>
<keyword evidence="2" id="KW-0479">Metal-binding</keyword>
<dbReference type="PANTHER" id="PTHR42796">
    <property type="entry name" value="FUMARYLACETOACETATE HYDROLASE DOMAIN-CONTAINING PROTEIN 2A-RELATED"/>
    <property type="match status" value="1"/>
</dbReference>
<keyword evidence="4" id="KW-0378">Hydrolase</keyword>
<organism evidence="4 5">
    <name type="scientific">Pseudonocardia alaniniphila</name>
    <dbReference type="NCBI Taxonomy" id="75291"/>
    <lineage>
        <taxon>Bacteria</taxon>
        <taxon>Bacillati</taxon>
        <taxon>Actinomycetota</taxon>
        <taxon>Actinomycetes</taxon>
        <taxon>Pseudonocardiales</taxon>
        <taxon>Pseudonocardiaceae</taxon>
        <taxon>Pseudonocardia</taxon>
    </lineage>
</organism>
<dbReference type="EMBL" id="JAKXMK010000014">
    <property type="protein sequence ID" value="MCH6167498.1"/>
    <property type="molecule type" value="Genomic_DNA"/>
</dbReference>
<protein>
    <submittedName>
        <fullName evidence="4">Fumarylacetoacetate hydrolase family protein</fullName>
    </submittedName>
</protein>
<sequence>MRTRMEIVRYIEPGVQSPRVGLRRDGKVSPLPWASVAELLRESRDELRERLTAAGDAEVDADAVTFLPPVDGRTEVWAAGVTYERSRTGRVEESSEASVYEKVYDAERPELFLKSVAWRVVTDGEPVALRSDSTVDVPEPELAVVANRFGEIVGYTVCNDMSSRSIEGENPLYVPQAKIFSGCCALATGIRPAWEVPDAGDLAISVRVRRGEETVFSGDTSTARLHRTLDELIAALFAPTDFPDGAILATGTGIVPELSFSLAEGDRVEIEIAEVGTLTNPVVRGREPMSWLVDALDRPDARRKAQL</sequence>
<reference evidence="4 5" key="1">
    <citation type="submission" date="2022-03" db="EMBL/GenBank/DDBJ databases">
        <title>Pseudonocardia alaer sp. nov., a novel actinomycete isolated from reed forest soil.</title>
        <authorList>
            <person name="Wang L."/>
        </authorList>
    </citation>
    <scope>NUCLEOTIDE SEQUENCE [LARGE SCALE GENOMIC DNA]</scope>
    <source>
        <strain evidence="4 5">Y-16303</strain>
    </source>
</reference>
<accession>A0ABS9TGI0</accession>
<dbReference type="InterPro" id="IPR011234">
    <property type="entry name" value="Fumarylacetoacetase-like_C"/>
</dbReference>
<dbReference type="GO" id="GO:0016787">
    <property type="term" value="F:hydrolase activity"/>
    <property type="evidence" value="ECO:0007669"/>
    <property type="project" value="UniProtKB-KW"/>
</dbReference>
<evidence type="ECO:0000256" key="2">
    <source>
        <dbReference type="ARBA" id="ARBA00022723"/>
    </source>
</evidence>
<dbReference type="Pfam" id="PF01557">
    <property type="entry name" value="FAA_hydrolase"/>
    <property type="match status" value="1"/>
</dbReference>
<dbReference type="Gene3D" id="3.90.850.10">
    <property type="entry name" value="Fumarylacetoacetase-like, C-terminal domain"/>
    <property type="match status" value="1"/>
</dbReference>
<keyword evidence="5" id="KW-1185">Reference proteome</keyword>
<proteinExistence type="inferred from homology"/>
<dbReference type="SUPFAM" id="SSF56529">
    <property type="entry name" value="FAH"/>
    <property type="match status" value="1"/>
</dbReference>
<dbReference type="RefSeq" id="WP_241037916.1">
    <property type="nucleotide sequence ID" value="NZ_BAAAJF010000005.1"/>
</dbReference>
<evidence type="ECO:0000256" key="1">
    <source>
        <dbReference type="ARBA" id="ARBA00010211"/>
    </source>
</evidence>
<dbReference type="Proteomes" id="UP001299970">
    <property type="component" value="Unassembled WGS sequence"/>
</dbReference>
<evidence type="ECO:0000313" key="5">
    <source>
        <dbReference type="Proteomes" id="UP001299970"/>
    </source>
</evidence>
<feature type="domain" description="Fumarylacetoacetase-like C-terminal" evidence="3">
    <location>
        <begin position="104"/>
        <end position="283"/>
    </location>
</feature>
<evidence type="ECO:0000259" key="3">
    <source>
        <dbReference type="Pfam" id="PF01557"/>
    </source>
</evidence>